<evidence type="ECO:0000313" key="2">
    <source>
        <dbReference type="EMBL" id="OAV62483.1"/>
    </source>
</evidence>
<accession>A0A1B7M1K7</accession>
<reference evidence="2 3" key="1">
    <citation type="submission" date="2016-04" db="EMBL/GenBank/DDBJ databases">
        <title>First whole genome shotgun sequence of the bacterium Enteractinococcus sp. strain UASWS1574.</title>
        <authorList>
            <person name="Crovadore J."/>
            <person name="Chablais R."/>
            <person name="Lefort F."/>
        </authorList>
    </citation>
    <scope>NUCLEOTIDE SEQUENCE [LARGE SCALE GENOMIC DNA]</scope>
    <source>
        <strain evidence="2 3">UASWS1574</strain>
    </source>
</reference>
<dbReference type="GO" id="GO:0003677">
    <property type="term" value="F:DNA binding"/>
    <property type="evidence" value="ECO:0007669"/>
    <property type="project" value="InterPro"/>
</dbReference>
<name>A0A1B7M1K7_9MICC</name>
<sequence>MTELKESTLFPKESARYEELSKLLEARGPVSLSSESGTLELPEELHDVLVQAVEILDRGEAVAVLQRKILLTTQEAADVLGVSRPTLIKYLEQGKISYEQRGRHRRIALRDVLDFQSRTRVQRRDILDRLEVESEEFRPDRDEGFYRTR</sequence>
<dbReference type="AlphaFoldDB" id="A0A1B7M1K7"/>
<comment type="caution">
    <text evidence="2">The sequence shown here is derived from an EMBL/GenBank/DDBJ whole genome shotgun (WGS) entry which is preliminary data.</text>
</comment>
<organism evidence="2 3">
    <name type="scientific">Enteractinococcus helveticum</name>
    <dbReference type="NCBI Taxonomy" id="1837282"/>
    <lineage>
        <taxon>Bacteria</taxon>
        <taxon>Bacillati</taxon>
        <taxon>Actinomycetota</taxon>
        <taxon>Actinomycetes</taxon>
        <taxon>Micrococcales</taxon>
        <taxon>Micrococcaceae</taxon>
    </lineage>
</organism>
<dbReference type="NCBIfam" id="TIGR01764">
    <property type="entry name" value="excise"/>
    <property type="match status" value="1"/>
</dbReference>
<protein>
    <recommendedName>
        <fullName evidence="1">Helix-turn-helix domain-containing protein</fullName>
    </recommendedName>
</protein>
<feature type="domain" description="Helix-turn-helix" evidence="1">
    <location>
        <begin position="70"/>
        <end position="118"/>
    </location>
</feature>
<gene>
    <name evidence="2" type="ORF">A6F49_05925</name>
</gene>
<evidence type="ECO:0000259" key="1">
    <source>
        <dbReference type="Pfam" id="PF12728"/>
    </source>
</evidence>
<evidence type="ECO:0000313" key="3">
    <source>
        <dbReference type="Proteomes" id="UP000078292"/>
    </source>
</evidence>
<dbReference type="Proteomes" id="UP000078292">
    <property type="component" value="Unassembled WGS sequence"/>
</dbReference>
<dbReference type="EMBL" id="LXEY01000011">
    <property type="protein sequence ID" value="OAV62483.1"/>
    <property type="molecule type" value="Genomic_DNA"/>
</dbReference>
<dbReference type="RefSeq" id="WP_043056959.1">
    <property type="nucleotide sequence ID" value="NZ_LXEY01000011.1"/>
</dbReference>
<dbReference type="OrthoDB" id="26212at2"/>
<dbReference type="InterPro" id="IPR041657">
    <property type="entry name" value="HTH_17"/>
</dbReference>
<keyword evidence="3" id="KW-1185">Reference proteome</keyword>
<proteinExistence type="predicted"/>
<dbReference type="InterPro" id="IPR009061">
    <property type="entry name" value="DNA-bd_dom_put_sf"/>
</dbReference>
<dbReference type="STRING" id="1837282.A6F49_05925"/>
<dbReference type="Pfam" id="PF12728">
    <property type="entry name" value="HTH_17"/>
    <property type="match status" value="1"/>
</dbReference>
<dbReference type="SUPFAM" id="SSF46955">
    <property type="entry name" value="Putative DNA-binding domain"/>
    <property type="match status" value="1"/>
</dbReference>
<dbReference type="InterPro" id="IPR010093">
    <property type="entry name" value="SinI_DNA-bd"/>
</dbReference>